<reference evidence="6" key="3">
    <citation type="submission" date="2022-06" db="UniProtKB">
        <authorList>
            <consortium name="EnsemblMetazoa"/>
        </authorList>
    </citation>
    <scope>IDENTIFICATION</scope>
</reference>
<sequence>MSTECLNVNANLINSKFESYRLCSDHDLFRIESISLLSLQEESSLTNSDDCRCQSFQLGENDFSYVQFSMASSINNLVCDKFKNDRIYLINRKGHVLLGIIDDQRKQMRLKKVFEIPEVWLQEFSLDFSKVLTDDDERFQQSSHVHLFPSGHCADTSISFCVGNINFNKNSTTIEKSTEKIEKNGFYTILHHFNLIRKEGSVWKINNYHRLTDLNFKSNWIKYLQLFRKQSNDYVVVVSDDRMQWSEVIVNETNQTIRNVDQQSFSSFRMNRQDLIDKNNDEIISNFDINIEECDLTDFYSSLRLTIFDVSSGSIIKEISLGQNQWICSIPNRITQRLNNLSLLALRNDVDAFIYRIEIGPDDCHLKHIGVIDAFGYVQASKIHKHFVTILRDRSKNDSFNLSVIADGDLNLLLYWKKNLSDRRFGNHHIIHLNEHQLKHKHSSLTEGKNRIETIRGLANASFRLT</sequence>
<gene>
    <name evidence="5" type="ORF">SSS_4045</name>
</gene>
<evidence type="ECO:0000313" key="6">
    <source>
        <dbReference type="EnsemblMetazoa" id="KAF7492396.1"/>
    </source>
</evidence>
<keyword evidence="4" id="KW-0539">Nucleus</keyword>
<reference evidence="5" key="2">
    <citation type="submission" date="2020-01" db="EMBL/GenBank/DDBJ databases">
        <authorList>
            <person name="Korhonen P.K.K."/>
            <person name="Guangxu M.G."/>
            <person name="Wang T.W."/>
            <person name="Stroehlein A.J.S."/>
            <person name="Young N.D."/>
            <person name="Ang C.-S.A."/>
            <person name="Fernando D.W.F."/>
            <person name="Lu H.L."/>
            <person name="Taylor S.T."/>
            <person name="Ehtesham M.E.M."/>
            <person name="Najaraj S.H.N."/>
            <person name="Harsha G.H.G."/>
            <person name="Madugundu A.M."/>
            <person name="Renuse S.R."/>
            <person name="Holt D.H."/>
            <person name="Pandey A.P."/>
            <person name="Papenfuss A.P."/>
            <person name="Gasser R.B.G."/>
            <person name="Fischer K.F."/>
        </authorList>
    </citation>
    <scope>NUCLEOTIDE SEQUENCE</scope>
    <source>
        <strain evidence="5">SSS_KF_BRIS2020</strain>
    </source>
</reference>
<dbReference type="PANTHER" id="PTHR21664:SF1">
    <property type="entry name" value="NUDC DOMAIN-CONTAINING PROTEIN 1"/>
    <property type="match status" value="1"/>
</dbReference>
<dbReference type="InterPro" id="IPR037895">
    <property type="entry name" value="NUDCD1"/>
</dbReference>
<evidence type="ECO:0008006" key="8">
    <source>
        <dbReference type="Google" id="ProtNLM"/>
    </source>
</evidence>
<evidence type="ECO:0000256" key="1">
    <source>
        <dbReference type="ARBA" id="ARBA00004123"/>
    </source>
</evidence>
<evidence type="ECO:0000313" key="5">
    <source>
        <dbReference type="EMBL" id="KAF7492396.1"/>
    </source>
</evidence>
<dbReference type="GO" id="GO:0005634">
    <property type="term" value="C:nucleus"/>
    <property type="evidence" value="ECO:0007669"/>
    <property type="project" value="UniProtKB-SubCell"/>
</dbReference>
<comment type="subcellular location">
    <subcellularLocation>
        <location evidence="2">Cytoplasm</location>
    </subcellularLocation>
    <subcellularLocation>
        <location evidence="1">Nucleus</location>
    </subcellularLocation>
</comment>
<protein>
    <recommendedName>
        <fullName evidence="8">NudC domain-containing protein 1</fullName>
    </recommendedName>
</protein>
<dbReference type="OrthoDB" id="428655at2759"/>
<dbReference type="EnsemblMetazoa" id="SSS_4045s_mrna">
    <property type="protein sequence ID" value="KAF7492396.1"/>
    <property type="gene ID" value="SSS_4045"/>
</dbReference>
<dbReference type="AlphaFoldDB" id="A0A834RBF3"/>
<name>A0A834RBF3_SARSC</name>
<evidence type="ECO:0000313" key="7">
    <source>
        <dbReference type="Proteomes" id="UP000070412"/>
    </source>
</evidence>
<keyword evidence="3" id="KW-0963">Cytoplasm</keyword>
<dbReference type="Proteomes" id="UP000070412">
    <property type="component" value="Unassembled WGS sequence"/>
</dbReference>
<reference evidence="7" key="1">
    <citation type="journal article" date="2020" name="PLoS Negl. Trop. Dis.">
        <title>High-quality nuclear genome for Sarcoptes scabiei-A critical resource for a neglected parasite.</title>
        <authorList>
            <person name="Korhonen P.K."/>
            <person name="Gasser R.B."/>
            <person name="Ma G."/>
            <person name="Wang T."/>
            <person name="Stroehlein A.J."/>
            <person name="Young N.D."/>
            <person name="Ang C.S."/>
            <person name="Fernando D.D."/>
            <person name="Lu H.C."/>
            <person name="Taylor S."/>
            <person name="Reynolds S.L."/>
            <person name="Mofiz E."/>
            <person name="Najaraj S.H."/>
            <person name="Gowda H."/>
            <person name="Madugundu A."/>
            <person name="Renuse S."/>
            <person name="Holt D."/>
            <person name="Pandey A."/>
            <person name="Papenfuss A.T."/>
            <person name="Fischer K."/>
        </authorList>
    </citation>
    <scope>NUCLEOTIDE SEQUENCE [LARGE SCALE GENOMIC DNA]</scope>
</reference>
<dbReference type="PANTHER" id="PTHR21664">
    <property type="entry name" value="CHRONIC MYELOGENOUS LEUKEMIA TUMOR ANTIGEN 66"/>
    <property type="match status" value="1"/>
</dbReference>
<accession>A0A834RBF3</accession>
<evidence type="ECO:0000256" key="2">
    <source>
        <dbReference type="ARBA" id="ARBA00004496"/>
    </source>
</evidence>
<keyword evidence="7" id="KW-1185">Reference proteome</keyword>
<proteinExistence type="predicted"/>
<dbReference type="GO" id="GO:0005737">
    <property type="term" value="C:cytoplasm"/>
    <property type="evidence" value="ECO:0007669"/>
    <property type="project" value="UniProtKB-SubCell"/>
</dbReference>
<evidence type="ECO:0000256" key="3">
    <source>
        <dbReference type="ARBA" id="ARBA00022490"/>
    </source>
</evidence>
<evidence type="ECO:0000256" key="4">
    <source>
        <dbReference type="ARBA" id="ARBA00023242"/>
    </source>
</evidence>
<dbReference type="EMBL" id="WVUK01000056">
    <property type="protein sequence ID" value="KAF7492396.1"/>
    <property type="molecule type" value="Genomic_DNA"/>
</dbReference>
<organism evidence="5">
    <name type="scientific">Sarcoptes scabiei</name>
    <name type="common">Itch mite</name>
    <name type="synonym">Acarus scabiei</name>
    <dbReference type="NCBI Taxonomy" id="52283"/>
    <lineage>
        <taxon>Eukaryota</taxon>
        <taxon>Metazoa</taxon>
        <taxon>Ecdysozoa</taxon>
        <taxon>Arthropoda</taxon>
        <taxon>Chelicerata</taxon>
        <taxon>Arachnida</taxon>
        <taxon>Acari</taxon>
        <taxon>Acariformes</taxon>
        <taxon>Sarcoptiformes</taxon>
        <taxon>Astigmata</taxon>
        <taxon>Psoroptidia</taxon>
        <taxon>Sarcoptoidea</taxon>
        <taxon>Sarcoptidae</taxon>
        <taxon>Sarcoptinae</taxon>
        <taxon>Sarcoptes</taxon>
    </lineage>
</organism>